<organism evidence="7 8">
    <name type="scientific">Candidatus Phycosocius bacilliformis</name>
    <dbReference type="NCBI Taxonomy" id="1445552"/>
    <lineage>
        <taxon>Bacteria</taxon>
        <taxon>Pseudomonadati</taxon>
        <taxon>Pseudomonadota</taxon>
        <taxon>Alphaproteobacteria</taxon>
        <taxon>Caulobacterales</taxon>
        <taxon>Caulobacterales incertae sedis</taxon>
        <taxon>Candidatus Phycosocius</taxon>
    </lineage>
</organism>
<evidence type="ECO:0000313" key="8">
    <source>
        <dbReference type="Proteomes" id="UP000245086"/>
    </source>
</evidence>
<evidence type="ECO:0000256" key="4">
    <source>
        <dbReference type="ARBA" id="ARBA00022989"/>
    </source>
</evidence>
<dbReference type="GO" id="GO:0005886">
    <property type="term" value="C:plasma membrane"/>
    <property type="evidence" value="ECO:0007669"/>
    <property type="project" value="UniProtKB-SubCell"/>
</dbReference>
<evidence type="ECO:0000256" key="5">
    <source>
        <dbReference type="ARBA" id="ARBA00023136"/>
    </source>
</evidence>
<keyword evidence="3 6" id="KW-0812">Transmembrane</keyword>
<dbReference type="AlphaFoldDB" id="A0A2P2E6N5"/>
<dbReference type="Pfam" id="PF01810">
    <property type="entry name" value="LysE"/>
    <property type="match status" value="1"/>
</dbReference>
<dbReference type="PANTHER" id="PTHR30086:SF20">
    <property type="entry name" value="ARGININE EXPORTER PROTEIN ARGO-RELATED"/>
    <property type="match status" value="1"/>
</dbReference>
<evidence type="ECO:0000256" key="6">
    <source>
        <dbReference type="SAM" id="Phobius"/>
    </source>
</evidence>
<keyword evidence="2" id="KW-1003">Cell membrane</keyword>
<accession>A0A2P2E6N5</accession>
<feature type="transmembrane region" description="Helical" evidence="6">
    <location>
        <begin position="143"/>
        <end position="167"/>
    </location>
</feature>
<feature type="transmembrane region" description="Helical" evidence="6">
    <location>
        <begin position="69"/>
        <end position="88"/>
    </location>
</feature>
<keyword evidence="8" id="KW-1185">Reference proteome</keyword>
<reference evidence="7 8" key="1">
    <citation type="journal article" date="2018" name="Genome Announc.">
        <title>Draft Genome Sequence of "Candidatus Phycosocius bacilliformis," an Alphaproteobacterial Ectosymbiont of the Hydrocarbon-Producing Green Alga Botryococcus braunii.</title>
        <authorList>
            <person name="Tanabe Y."/>
            <person name="Yamaguchi H."/>
            <person name="Watanabe M.M."/>
        </authorList>
    </citation>
    <scope>NUCLEOTIDE SEQUENCE [LARGE SCALE GENOMIC DNA]</scope>
    <source>
        <strain evidence="7 8">BOTRYCO-2</strain>
    </source>
</reference>
<feature type="transmembrane region" description="Helical" evidence="6">
    <location>
        <begin position="44"/>
        <end position="62"/>
    </location>
</feature>
<dbReference type="RefSeq" id="WP_108983587.1">
    <property type="nucleotide sequence ID" value="NZ_BFBR01000001.1"/>
</dbReference>
<feature type="transmembrane region" description="Helical" evidence="6">
    <location>
        <begin position="179"/>
        <end position="200"/>
    </location>
</feature>
<keyword evidence="5 6" id="KW-0472">Membrane</keyword>
<evidence type="ECO:0000256" key="2">
    <source>
        <dbReference type="ARBA" id="ARBA00022475"/>
    </source>
</evidence>
<dbReference type="OrthoDB" id="9812084at2"/>
<dbReference type="GO" id="GO:0033228">
    <property type="term" value="P:cysteine export across plasma membrane"/>
    <property type="evidence" value="ECO:0007669"/>
    <property type="project" value="TreeGrafter"/>
</dbReference>
<sequence>MTQELLLALCGFALVSSITPGPNNLMLMASGTNFGFMRTIPHMLGVSIGFVVMTVLVGLGLAQVFVAYPIAYTALKGGSVIYLIYLSWKIATATPPGSDHPNAQANAKPFTFLQACLFQWVNPKAWTMSLMSVTAYVPSEDPISGLVIVAVVFGLINLPTVSLWAYAGMQLRQFLQDPVKLRIFNIVAAVTLLASLYPVITHDLLAHPALQAK</sequence>
<dbReference type="Proteomes" id="UP000245086">
    <property type="component" value="Unassembled WGS sequence"/>
</dbReference>
<gene>
    <name evidence="7" type="primary">eamB</name>
    <name evidence="7" type="ORF">PbB2_00388</name>
</gene>
<dbReference type="GO" id="GO:0015171">
    <property type="term" value="F:amino acid transmembrane transporter activity"/>
    <property type="evidence" value="ECO:0007669"/>
    <property type="project" value="TreeGrafter"/>
</dbReference>
<dbReference type="PANTHER" id="PTHR30086">
    <property type="entry name" value="ARGININE EXPORTER PROTEIN ARGO"/>
    <property type="match status" value="1"/>
</dbReference>
<evidence type="ECO:0000313" key="7">
    <source>
        <dbReference type="EMBL" id="GBF56731.1"/>
    </source>
</evidence>
<dbReference type="InterPro" id="IPR001123">
    <property type="entry name" value="LeuE-type"/>
</dbReference>
<name>A0A2P2E6N5_9PROT</name>
<evidence type="ECO:0000256" key="1">
    <source>
        <dbReference type="ARBA" id="ARBA00004651"/>
    </source>
</evidence>
<evidence type="ECO:0000256" key="3">
    <source>
        <dbReference type="ARBA" id="ARBA00022692"/>
    </source>
</evidence>
<protein>
    <submittedName>
        <fullName evidence="7">Cysteine/O-acetylserine efflux protein</fullName>
    </submittedName>
</protein>
<comment type="subcellular location">
    <subcellularLocation>
        <location evidence="1">Cell membrane</location>
        <topology evidence="1">Multi-pass membrane protein</topology>
    </subcellularLocation>
</comment>
<dbReference type="EMBL" id="BFBR01000001">
    <property type="protein sequence ID" value="GBF56731.1"/>
    <property type="molecule type" value="Genomic_DNA"/>
</dbReference>
<keyword evidence="4 6" id="KW-1133">Transmembrane helix</keyword>
<comment type="caution">
    <text evidence="7">The sequence shown here is derived from an EMBL/GenBank/DDBJ whole genome shotgun (WGS) entry which is preliminary data.</text>
</comment>
<proteinExistence type="predicted"/>